<evidence type="ECO:0000313" key="4">
    <source>
        <dbReference type="EMBL" id="DAD20111.1"/>
    </source>
</evidence>
<dbReference type="InterPro" id="IPR015943">
    <property type="entry name" value="WD40/YVTN_repeat-like_dom_sf"/>
</dbReference>
<name>A0A822XLP8_NELNU</name>
<dbReference type="PROSITE" id="PS50082">
    <property type="entry name" value="WD_REPEATS_2"/>
    <property type="match status" value="1"/>
</dbReference>
<proteinExistence type="predicted"/>
<accession>A0A822XLP8</accession>
<dbReference type="Proteomes" id="UP000607653">
    <property type="component" value="Unassembled WGS sequence"/>
</dbReference>
<dbReference type="PANTHER" id="PTHR22838:SF23">
    <property type="entry name" value="WD REPEAT-CONTAINING PROTEIN WDS HOMOLOG"/>
    <property type="match status" value="1"/>
</dbReference>
<protein>
    <submittedName>
        <fullName evidence="4">Uncharacterized protein</fullName>
    </submittedName>
</protein>
<dbReference type="PROSITE" id="PS50294">
    <property type="entry name" value="WD_REPEATS_REGION"/>
    <property type="match status" value="1"/>
</dbReference>
<sequence>MLFCLKVYIWNRKSCKPIEVLPGHRMTVNCVSWNPRRPQMLASASDDQTIRIWGPSRSKKKV</sequence>
<keyword evidence="1 3" id="KW-0853">WD repeat</keyword>
<evidence type="ECO:0000256" key="3">
    <source>
        <dbReference type="PROSITE-ProRule" id="PRU00221"/>
    </source>
</evidence>
<dbReference type="AlphaFoldDB" id="A0A822XLP8"/>
<evidence type="ECO:0000256" key="1">
    <source>
        <dbReference type="ARBA" id="ARBA00022574"/>
    </source>
</evidence>
<dbReference type="SMART" id="SM00320">
    <property type="entry name" value="WD40"/>
    <property type="match status" value="1"/>
</dbReference>
<comment type="caution">
    <text evidence="4">The sequence shown here is derived from an EMBL/GenBank/DDBJ whole genome shotgun (WGS) entry which is preliminary data.</text>
</comment>
<organism evidence="4 5">
    <name type="scientific">Nelumbo nucifera</name>
    <name type="common">Sacred lotus</name>
    <dbReference type="NCBI Taxonomy" id="4432"/>
    <lineage>
        <taxon>Eukaryota</taxon>
        <taxon>Viridiplantae</taxon>
        <taxon>Streptophyta</taxon>
        <taxon>Embryophyta</taxon>
        <taxon>Tracheophyta</taxon>
        <taxon>Spermatophyta</taxon>
        <taxon>Magnoliopsida</taxon>
        <taxon>Proteales</taxon>
        <taxon>Nelumbonaceae</taxon>
        <taxon>Nelumbo</taxon>
    </lineage>
</organism>
<keyword evidence="2" id="KW-0677">Repeat</keyword>
<dbReference type="Gene3D" id="2.130.10.10">
    <property type="entry name" value="YVTN repeat-like/Quinoprotein amine dehydrogenase"/>
    <property type="match status" value="1"/>
</dbReference>
<reference evidence="4 5" key="1">
    <citation type="journal article" date="2020" name="Mol. Biol. Evol.">
        <title>Distinct Expression and Methylation Patterns for Genes with Different Fates following a Single Whole-Genome Duplication in Flowering Plants.</title>
        <authorList>
            <person name="Shi T."/>
            <person name="Rahmani R.S."/>
            <person name="Gugger P.F."/>
            <person name="Wang M."/>
            <person name="Li H."/>
            <person name="Zhang Y."/>
            <person name="Li Z."/>
            <person name="Wang Q."/>
            <person name="Van de Peer Y."/>
            <person name="Marchal K."/>
            <person name="Chen J."/>
        </authorList>
    </citation>
    <scope>NUCLEOTIDE SEQUENCE [LARGE SCALE GENOMIC DNA]</scope>
    <source>
        <tissue evidence="4">Leaf</tissue>
    </source>
</reference>
<dbReference type="Pfam" id="PF00400">
    <property type="entry name" value="WD40"/>
    <property type="match status" value="1"/>
</dbReference>
<dbReference type="PANTHER" id="PTHR22838">
    <property type="entry name" value="WD REPEAT PROTEIN 26-RELATED"/>
    <property type="match status" value="1"/>
</dbReference>
<keyword evidence="5" id="KW-1185">Reference proteome</keyword>
<dbReference type="EMBL" id="DUZY01000001">
    <property type="protein sequence ID" value="DAD20111.1"/>
    <property type="molecule type" value="Genomic_DNA"/>
</dbReference>
<evidence type="ECO:0000313" key="5">
    <source>
        <dbReference type="Proteomes" id="UP000607653"/>
    </source>
</evidence>
<evidence type="ECO:0000256" key="2">
    <source>
        <dbReference type="ARBA" id="ARBA00022737"/>
    </source>
</evidence>
<dbReference type="SUPFAM" id="SSF50978">
    <property type="entry name" value="WD40 repeat-like"/>
    <property type="match status" value="1"/>
</dbReference>
<dbReference type="InterPro" id="IPR036322">
    <property type="entry name" value="WD40_repeat_dom_sf"/>
</dbReference>
<feature type="repeat" description="WD" evidence="3">
    <location>
        <begin position="21"/>
        <end position="53"/>
    </location>
</feature>
<dbReference type="InterPro" id="IPR001680">
    <property type="entry name" value="WD40_rpt"/>
</dbReference>
<gene>
    <name evidence="4" type="ORF">HUJ06_021574</name>
</gene>
<dbReference type="InterPro" id="IPR051350">
    <property type="entry name" value="WD_repeat-ST_regulator"/>
</dbReference>